<dbReference type="Proteomes" id="UP000005940">
    <property type="component" value="Chromosome"/>
</dbReference>
<feature type="signal peptide" evidence="2">
    <location>
        <begin position="1"/>
        <end position="17"/>
    </location>
</feature>
<evidence type="ECO:0000256" key="2">
    <source>
        <dbReference type="SAM" id="SignalP"/>
    </source>
</evidence>
<organism evidence="3 4">
    <name type="scientific">Streptomyces tsukubensis (strain DSM 42081 / NBRC 108919 / NRRL 18488 / 9993)</name>
    <dbReference type="NCBI Taxonomy" id="1114943"/>
    <lineage>
        <taxon>Bacteria</taxon>
        <taxon>Bacillati</taxon>
        <taxon>Actinomycetota</taxon>
        <taxon>Actinomycetes</taxon>
        <taxon>Kitasatosporales</taxon>
        <taxon>Streptomycetaceae</taxon>
        <taxon>Streptomyces</taxon>
    </lineage>
</organism>
<feature type="compositionally biased region" description="Low complexity" evidence="1">
    <location>
        <begin position="240"/>
        <end position="264"/>
    </location>
</feature>
<feature type="chain" id="PRO_5038432678" description="Gram-positive cocci surface proteins LPxTG domain-containing protein" evidence="2">
    <location>
        <begin position="18"/>
        <end position="315"/>
    </location>
</feature>
<protein>
    <recommendedName>
        <fullName evidence="5">Gram-positive cocci surface proteins LPxTG domain-containing protein</fullName>
    </recommendedName>
</protein>
<name>I2N654_STRT9</name>
<proteinExistence type="predicted"/>
<dbReference type="AlphaFoldDB" id="I2N654"/>
<keyword evidence="4" id="KW-1185">Reference proteome</keyword>
<evidence type="ECO:0008006" key="5">
    <source>
        <dbReference type="Google" id="ProtNLM"/>
    </source>
</evidence>
<dbReference type="EMBL" id="CP029159">
    <property type="protein sequence ID" value="QKM67514.1"/>
    <property type="molecule type" value="Genomic_DNA"/>
</dbReference>
<feature type="region of interest" description="Disordered" evidence="1">
    <location>
        <begin position="196"/>
        <end position="270"/>
    </location>
</feature>
<evidence type="ECO:0000313" key="4">
    <source>
        <dbReference type="Proteomes" id="UP000005940"/>
    </source>
</evidence>
<evidence type="ECO:0000256" key="1">
    <source>
        <dbReference type="SAM" id="MobiDB-lite"/>
    </source>
</evidence>
<keyword evidence="2" id="KW-0732">Signal</keyword>
<sequence>MPAAALAGMLAAAPAHADGPGGPSAPSGKAAATGSVPAAAADADPAVPFAKVVPDSGAIHLTEPLTVEVEFHNTLSTPITDSFIVAVGLRLAPPAAALTPQQVKAEWYDSGASTWRTVELTQGATALSGFLTVDGGLPSVGSIPAKGVAKVRLRLTLDQAVPVGEKLQFVGQGLIQFFPGTEPVLLMDGKASYDVTAARPTPTPTPTSTGSGGPKPTPSQTLPVIPSGDPSDPSDPSDPAPSGDPSTTAPAAPGGGALPQTGGDTAREELAATGAPTLLLALGAAGTAGAGAALVRIRAGARGRTGGPARRGEHR</sequence>
<evidence type="ECO:0000313" key="3">
    <source>
        <dbReference type="EMBL" id="QKM67514.1"/>
    </source>
</evidence>
<feature type="compositionally biased region" description="Low complexity" evidence="1">
    <location>
        <begin position="218"/>
        <end position="231"/>
    </location>
</feature>
<gene>
    <name evidence="3" type="ORF">STSU_010390</name>
</gene>
<reference evidence="3 4" key="1">
    <citation type="journal article" date="2012" name="J. Bacteriol.">
        <title>Draft genome of Streptomyces tsukubaensis NRRL 18488, the producer of the clinically important immunosuppressant tacrolimus (FK506).</title>
        <authorList>
            <person name="Barreiro C."/>
            <person name="Prieto C."/>
            <person name="Sola-Landa A."/>
            <person name="Solera E."/>
            <person name="Martinez-Castro M."/>
            <person name="Perez-Redondo R."/>
            <person name="Garcia-Estrada C."/>
            <person name="Aparicio J.F."/>
            <person name="Fernandez-Martinez L.T."/>
            <person name="Santos-Aberturas J."/>
            <person name="Salehi-Najafabadi Z."/>
            <person name="Rodriguez-Garcia A."/>
            <person name="Tauch A."/>
            <person name="Martin J.F."/>
        </authorList>
    </citation>
    <scope>NUCLEOTIDE SEQUENCE [LARGE SCALE GENOMIC DNA]</scope>
    <source>
        <strain evidence="4">DSM 42081 / NBRC 108919 / NRRL 18488 / 9993</strain>
    </source>
</reference>
<accession>I2N654</accession>